<dbReference type="Gene3D" id="1.20.1070.10">
    <property type="entry name" value="Rhodopsin 7-helix transmembrane proteins"/>
    <property type="match status" value="1"/>
</dbReference>
<feature type="domain" description="Ig-like" evidence="13">
    <location>
        <begin position="321"/>
        <end position="413"/>
    </location>
</feature>
<dbReference type="Bgee" id="ENSPREG00000019992">
    <property type="expression patterns" value="Expressed in caudal fin and 1 other cell type or tissue"/>
</dbReference>
<evidence type="ECO:0000259" key="11">
    <source>
        <dbReference type="PROSITE" id="PS50221"/>
    </source>
</evidence>
<dbReference type="PROSITE" id="PS50835">
    <property type="entry name" value="IG_LIKE"/>
    <property type="match status" value="1"/>
</dbReference>
<keyword evidence="7" id="KW-1015">Disulfide bond</keyword>
<keyword evidence="3 10" id="KW-0812">Transmembrane</keyword>
<protein>
    <submittedName>
        <fullName evidence="14">Adhesion G protein-coupled receptor F5-like</fullName>
    </submittedName>
</protein>
<proteinExistence type="inferred from homology"/>
<feature type="transmembrane region" description="Helical" evidence="10">
    <location>
        <begin position="942"/>
        <end position="969"/>
    </location>
</feature>
<evidence type="ECO:0000313" key="15">
    <source>
        <dbReference type="Proteomes" id="UP000242638"/>
    </source>
</evidence>
<dbReference type="InterPro" id="IPR046338">
    <property type="entry name" value="GAIN_dom_sf"/>
</dbReference>
<dbReference type="PROSITE" id="PS50221">
    <property type="entry name" value="GAIN_B"/>
    <property type="match status" value="1"/>
</dbReference>
<reference evidence="15" key="1">
    <citation type="submission" date="2013-11" db="EMBL/GenBank/DDBJ databases">
        <title>The genomic landscape of the Guanapo guppy.</title>
        <authorList>
            <person name="Kuenstner A."/>
            <person name="Dreyer C."/>
        </authorList>
    </citation>
    <scope>NUCLEOTIDE SEQUENCE</scope>
    <source>
        <strain evidence="15">Guanapo</strain>
    </source>
</reference>
<dbReference type="GeneTree" id="ENSGT00940000154603"/>
<dbReference type="PROSITE" id="PS50261">
    <property type="entry name" value="G_PROTEIN_RECEP_F2_4"/>
    <property type="match status" value="1"/>
</dbReference>
<dbReference type="AlphaFoldDB" id="A0A3P9Q5T3"/>
<dbReference type="Pfam" id="PF00002">
    <property type="entry name" value="7tm_2"/>
    <property type="match status" value="1"/>
</dbReference>
<evidence type="ECO:0000256" key="2">
    <source>
        <dbReference type="ARBA" id="ARBA00007343"/>
    </source>
</evidence>
<evidence type="ECO:0000256" key="1">
    <source>
        <dbReference type="ARBA" id="ARBA00004141"/>
    </source>
</evidence>
<dbReference type="InterPro" id="IPR000203">
    <property type="entry name" value="GPS"/>
</dbReference>
<dbReference type="InterPro" id="IPR051587">
    <property type="entry name" value="Adhesion_GPCR"/>
</dbReference>
<feature type="transmembrane region" description="Helical" evidence="10">
    <location>
        <begin position="1064"/>
        <end position="1088"/>
    </location>
</feature>
<evidence type="ECO:0000256" key="10">
    <source>
        <dbReference type="SAM" id="Phobius"/>
    </source>
</evidence>
<keyword evidence="8" id="KW-0325">Glycoprotein</keyword>
<keyword evidence="4" id="KW-0732">Signal</keyword>
<feature type="transmembrane region" description="Helical" evidence="10">
    <location>
        <begin position="866"/>
        <end position="887"/>
    </location>
</feature>
<dbReference type="GO" id="GO:0016020">
    <property type="term" value="C:membrane"/>
    <property type="evidence" value="ECO:0007669"/>
    <property type="project" value="UniProtKB-SubCell"/>
</dbReference>
<dbReference type="GO" id="GO:0007166">
    <property type="term" value="P:cell surface receptor signaling pathway"/>
    <property type="evidence" value="ECO:0007669"/>
    <property type="project" value="InterPro"/>
</dbReference>
<sequence>MCNNNTNSCNNQTCTCLYGLPPNDEFCQPVTNATTCPPPPPSTAATTPITAAPTTPPLQDTEVTLVFRIPASIVQNYSLSLLKSILDNFTSYELSAFLKVKKIDLTTVCSPNTPVQLRCQCEDSFAWPCDLCNTSNSCNDVTSQQCTCRDKLSSINQYCQPLGSTSCSGRKKHFQFCSCVSVLDLIHLRTFIGSFYLFLVISATTPPPTPATPEPTPSPTPATPEPTPSPKNIPGIITMDMAFEESFNDKNNQVYKTIEDAILKKCESVLQTNCSVKTLTFTAGSTIANYELNVFSSETPTNIKVQITKNEILSEVASIYPVSIVTSKLLSVDRDPLYVKDSIKVTCDPSDLTSTGLKIVNPSTSWTHNGVLLKQTSDSIQISTFSKYDDDGNYECTMTWGAGSTFRQSRQLTSRPLPLITVSPIKDTVTCSGSKELTCSAAELKATLIDPNNNDLGVTSYNFKPFSSCADGDVLKYKCKLTGRDSAKEITLVLTTRLEFDCTSDVYGNAMVGGIGVGKCDTNYDGEKTAVCQPDGNYGDKQDYCVLQVIVELLDRSKNLNTLTIPVFLEDLKNATVQNNNQIVESPATLIAMIKIFENVANTSTTLKISLTRNSTRNFLESAGLLTIPEATGSWAFLNYNDTRNTTEDELLKKSSSSAFLNVFENLTRFIGNNPLDINTDFIILNKTRHTDSFNSIYNSSVEIEIPQAVGEEKFITIIIFASMYNVLPGRDEFNTSSRRVHGRVALVSPEVEISNISLTFDVINYTNDTIANPKCVFWDFNLFDGLGGWSENGCSLVYFANETVSCSCNHTTSFSILMSPKSPESIILDYITYIGVGISMACLVICLIIEAIIWRKINKNATSHLRHVSIVNIAVSLLIADIWFIIGAAISDADQKNPPACTAATFFIHFFYLALFFWMLASALLLLYRTLSVFDGGLSKLTMLIIGFSLGYGAPLIIATITIASTAPSNEYIRENVVCWLNWDQSKALLAFVIPALMIVGINFIILIVVLYKILRRRVGGNAAQTGEKHVLYVIARSLAVLTPFFGLTWGLGIGVLVDPGNFGINVAFAFFNSLQGFFILVFGTLLDKKVWSAMSIRSLTSQGRTQSTSAGTSSSGLSNFLQKIRINRGSRRGYHASSSGQSGSSDAFDT</sequence>
<reference evidence="14" key="2">
    <citation type="submission" date="2025-08" db="UniProtKB">
        <authorList>
            <consortium name="Ensembl"/>
        </authorList>
    </citation>
    <scope>IDENTIFICATION</scope>
    <source>
        <strain evidence="14">Guanapo</strain>
    </source>
</reference>
<dbReference type="InterPro" id="IPR008078">
    <property type="entry name" value="GPCR_2_Ig-hepta-like_rcpt"/>
</dbReference>
<comment type="similarity">
    <text evidence="2">Belongs to the G-protein coupled receptor 2 family. Adhesion G-protein coupled receptor (ADGR) subfamily.</text>
</comment>
<evidence type="ECO:0000256" key="7">
    <source>
        <dbReference type="ARBA" id="ARBA00023157"/>
    </source>
</evidence>
<dbReference type="Ensembl" id="ENSPRET00000029855.1">
    <property type="protein sequence ID" value="ENSPREP00000029522.1"/>
    <property type="gene ID" value="ENSPREG00000019992.1"/>
</dbReference>
<keyword evidence="5 10" id="KW-1133">Transmembrane helix</keyword>
<dbReference type="Gene3D" id="2.60.220.50">
    <property type="match status" value="1"/>
</dbReference>
<dbReference type="InterPro" id="IPR017981">
    <property type="entry name" value="GPCR_2-like_7TM"/>
</dbReference>
<name>A0A3P9Q5T3_POERE</name>
<dbReference type="PRINTS" id="PR00249">
    <property type="entry name" value="GPCRSECRETIN"/>
</dbReference>
<feature type="region of interest" description="Disordered" evidence="9">
    <location>
        <begin position="207"/>
        <end position="233"/>
    </location>
</feature>
<dbReference type="InterPro" id="IPR007110">
    <property type="entry name" value="Ig-like_dom"/>
</dbReference>
<dbReference type="GO" id="GO:0007189">
    <property type="term" value="P:adenylate cyclase-activating G protein-coupled receptor signaling pathway"/>
    <property type="evidence" value="ECO:0007669"/>
    <property type="project" value="TreeGrafter"/>
</dbReference>
<accession>A0A3P9Q5T3</accession>
<keyword evidence="6 10" id="KW-0472">Membrane</keyword>
<dbReference type="OMA" id="EYTRENS"/>
<feature type="transmembrane region" description="Helical" evidence="10">
    <location>
        <begin position="1033"/>
        <end position="1058"/>
    </location>
</feature>
<evidence type="ECO:0000256" key="5">
    <source>
        <dbReference type="ARBA" id="ARBA00022989"/>
    </source>
</evidence>
<dbReference type="InterPro" id="IPR000832">
    <property type="entry name" value="GPCR_2_secretin-like"/>
</dbReference>
<evidence type="ECO:0000256" key="4">
    <source>
        <dbReference type="ARBA" id="ARBA00022729"/>
    </source>
</evidence>
<evidence type="ECO:0000256" key="8">
    <source>
        <dbReference type="ARBA" id="ARBA00023180"/>
    </source>
</evidence>
<reference evidence="14" key="3">
    <citation type="submission" date="2025-09" db="UniProtKB">
        <authorList>
            <consortium name="Ensembl"/>
        </authorList>
    </citation>
    <scope>IDENTIFICATION</scope>
    <source>
        <strain evidence="14">Guanapo</strain>
    </source>
</reference>
<feature type="transmembrane region" description="Helical" evidence="10">
    <location>
        <begin position="831"/>
        <end position="854"/>
    </location>
</feature>
<feature type="domain" description="G-protein coupled receptors family 2 profile 2" evidence="12">
    <location>
        <begin position="829"/>
        <end position="1089"/>
    </location>
</feature>
<dbReference type="Pfam" id="PF01825">
    <property type="entry name" value="GPS"/>
    <property type="match status" value="1"/>
</dbReference>
<feature type="compositionally biased region" description="Pro residues" evidence="9">
    <location>
        <begin position="207"/>
        <end position="231"/>
    </location>
</feature>
<dbReference type="InterPro" id="IPR057244">
    <property type="entry name" value="GAIN_B"/>
</dbReference>
<evidence type="ECO:0000259" key="12">
    <source>
        <dbReference type="PROSITE" id="PS50261"/>
    </source>
</evidence>
<dbReference type="Gene3D" id="2.60.40.10">
    <property type="entry name" value="Immunoglobulins"/>
    <property type="match status" value="1"/>
</dbReference>
<dbReference type="PANTHER" id="PTHR45813:SF4">
    <property type="entry name" value="ADHESION G PROTEIN-COUPLED RECEPTOR F5"/>
    <property type="match status" value="1"/>
</dbReference>
<feature type="transmembrane region" description="Helical" evidence="10">
    <location>
        <begin position="907"/>
        <end position="930"/>
    </location>
</feature>
<evidence type="ECO:0000259" key="13">
    <source>
        <dbReference type="PROSITE" id="PS50835"/>
    </source>
</evidence>
<comment type="subcellular location">
    <subcellularLocation>
        <location evidence="1">Membrane</location>
        <topology evidence="1">Multi-pass membrane protein</topology>
    </subcellularLocation>
</comment>
<feature type="transmembrane region" description="Helical" evidence="10">
    <location>
        <begin position="989"/>
        <end position="1013"/>
    </location>
</feature>
<dbReference type="FunFam" id="1.20.1070.10:FF:000058">
    <property type="entry name" value="Adhesion G protein-coupled receptor F5"/>
    <property type="match status" value="1"/>
</dbReference>
<feature type="compositionally biased region" description="Low complexity" evidence="9">
    <location>
        <begin position="1139"/>
        <end position="1152"/>
    </location>
</feature>
<dbReference type="SMART" id="SM00303">
    <property type="entry name" value="GPS"/>
    <property type="match status" value="1"/>
</dbReference>
<evidence type="ECO:0000313" key="14">
    <source>
        <dbReference type="Ensembl" id="ENSPREP00000029522.1"/>
    </source>
</evidence>
<dbReference type="InterPro" id="IPR057400">
    <property type="entry name" value="ADGRF3/5_N"/>
</dbReference>
<dbReference type="SUPFAM" id="SSF48726">
    <property type="entry name" value="Immunoglobulin"/>
    <property type="match status" value="1"/>
</dbReference>
<keyword evidence="15" id="KW-1185">Reference proteome</keyword>
<evidence type="ECO:0000256" key="6">
    <source>
        <dbReference type="ARBA" id="ARBA00023136"/>
    </source>
</evidence>
<evidence type="ECO:0000256" key="9">
    <source>
        <dbReference type="SAM" id="MobiDB-lite"/>
    </source>
</evidence>
<dbReference type="CDD" id="cd15932">
    <property type="entry name" value="7tmB2_GPR116-like_Adhesion_VI"/>
    <property type="match status" value="1"/>
</dbReference>
<dbReference type="PANTHER" id="PTHR45813">
    <property type="entry name" value="IG-LIKE DOMAIN-CONTAINING PROTEIN"/>
    <property type="match status" value="1"/>
</dbReference>
<feature type="region of interest" description="Disordered" evidence="9">
    <location>
        <begin position="1132"/>
        <end position="1152"/>
    </location>
</feature>
<dbReference type="PRINTS" id="PR01695">
    <property type="entry name" value="IGHEPTARCPTR"/>
</dbReference>
<dbReference type="Pfam" id="PF25387">
    <property type="entry name" value="ADGRF3_N"/>
    <property type="match status" value="1"/>
</dbReference>
<evidence type="ECO:0000256" key="3">
    <source>
        <dbReference type="ARBA" id="ARBA00022692"/>
    </source>
</evidence>
<feature type="domain" description="GAIN-B" evidence="11">
    <location>
        <begin position="650"/>
        <end position="825"/>
    </location>
</feature>
<dbReference type="InterPro" id="IPR013783">
    <property type="entry name" value="Ig-like_fold"/>
</dbReference>
<dbReference type="GO" id="GO:0004930">
    <property type="term" value="F:G protein-coupled receptor activity"/>
    <property type="evidence" value="ECO:0007669"/>
    <property type="project" value="InterPro"/>
</dbReference>
<dbReference type="Proteomes" id="UP000242638">
    <property type="component" value="Unassembled WGS sequence"/>
</dbReference>
<organism evidence="14 15">
    <name type="scientific">Poecilia reticulata</name>
    <name type="common">Guppy</name>
    <name type="synonym">Acanthophacelus reticulatus</name>
    <dbReference type="NCBI Taxonomy" id="8081"/>
    <lineage>
        <taxon>Eukaryota</taxon>
        <taxon>Metazoa</taxon>
        <taxon>Chordata</taxon>
        <taxon>Craniata</taxon>
        <taxon>Vertebrata</taxon>
        <taxon>Euteleostomi</taxon>
        <taxon>Actinopterygii</taxon>
        <taxon>Neopterygii</taxon>
        <taxon>Teleostei</taxon>
        <taxon>Neoteleostei</taxon>
        <taxon>Acanthomorphata</taxon>
        <taxon>Ovalentaria</taxon>
        <taxon>Atherinomorphae</taxon>
        <taxon>Cyprinodontiformes</taxon>
        <taxon>Poeciliidae</taxon>
        <taxon>Poeciliinae</taxon>
        <taxon>Poecilia</taxon>
    </lineage>
</organism>
<dbReference type="InterPro" id="IPR036179">
    <property type="entry name" value="Ig-like_dom_sf"/>
</dbReference>